<evidence type="ECO:0000313" key="3">
    <source>
        <dbReference type="Proteomes" id="UP000293638"/>
    </source>
</evidence>
<gene>
    <name evidence="2" type="ORF">EV189_2481</name>
</gene>
<evidence type="ECO:0000256" key="1">
    <source>
        <dbReference type="SAM" id="Phobius"/>
    </source>
</evidence>
<keyword evidence="3" id="KW-1185">Reference proteome</keyword>
<accession>A0A4Q7NP68</accession>
<protein>
    <submittedName>
        <fullName evidence="2">Putative membrane protein</fullName>
    </submittedName>
</protein>
<sequence>MSRAPRWAWVPAATAPVALIGGWTLAARLQDGFDSRRETISALAGLGMPHRVVMTTGLALLGAAHLGTAAALSPARPAGRLVLATGGAATVLVAAYPLREGGGPPEHAVAAGVAFTALAVWPALAARRGGPLRPVPAAVATAGLLGLVGWFAAELSAGTDRVGLAERAAAGAQALWPLAAVALARRVEEP</sequence>
<keyword evidence="1" id="KW-0472">Membrane</keyword>
<comment type="caution">
    <text evidence="2">The sequence shown here is derived from an EMBL/GenBank/DDBJ whole genome shotgun (WGS) entry which is preliminary data.</text>
</comment>
<name>A0A4Q7NP68_9ACTN</name>
<dbReference type="EMBL" id="SGXD01000003">
    <property type="protein sequence ID" value="RZS87059.1"/>
    <property type="molecule type" value="Genomic_DNA"/>
</dbReference>
<proteinExistence type="predicted"/>
<dbReference type="Proteomes" id="UP000293638">
    <property type="component" value="Unassembled WGS sequence"/>
</dbReference>
<feature type="transmembrane region" description="Helical" evidence="1">
    <location>
        <begin position="50"/>
        <end position="71"/>
    </location>
</feature>
<reference evidence="2 3" key="1">
    <citation type="submission" date="2019-02" db="EMBL/GenBank/DDBJ databases">
        <title>Genomic Encyclopedia of Type Strains, Phase IV (KMG-IV): sequencing the most valuable type-strain genomes for metagenomic binning, comparative biology and taxonomic classification.</title>
        <authorList>
            <person name="Goeker M."/>
        </authorList>
    </citation>
    <scope>NUCLEOTIDE SEQUENCE [LARGE SCALE GENOMIC DNA]</scope>
    <source>
        <strain evidence="2 3">DSM 45622</strain>
    </source>
</reference>
<keyword evidence="1" id="KW-1133">Transmembrane helix</keyword>
<dbReference type="OrthoDB" id="5118673at2"/>
<feature type="transmembrane region" description="Helical" evidence="1">
    <location>
        <begin position="135"/>
        <end position="153"/>
    </location>
</feature>
<organism evidence="2 3">
    <name type="scientific">Motilibacter rhizosphaerae</name>
    <dbReference type="NCBI Taxonomy" id="598652"/>
    <lineage>
        <taxon>Bacteria</taxon>
        <taxon>Bacillati</taxon>
        <taxon>Actinomycetota</taxon>
        <taxon>Actinomycetes</taxon>
        <taxon>Motilibacterales</taxon>
        <taxon>Motilibacteraceae</taxon>
        <taxon>Motilibacter</taxon>
    </lineage>
</organism>
<keyword evidence="1" id="KW-0812">Transmembrane</keyword>
<dbReference type="Pfam" id="PF06197">
    <property type="entry name" value="DUF998"/>
    <property type="match status" value="1"/>
</dbReference>
<feature type="transmembrane region" description="Helical" evidence="1">
    <location>
        <begin position="108"/>
        <end position="126"/>
    </location>
</feature>
<evidence type="ECO:0000313" key="2">
    <source>
        <dbReference type="EMBL" id="RZS87059.1"/>
    </source>
</evidence>
<feature type="transmembrane region" description="Helical" evidence="1">
    <location>
        <begin position="78"/>
        <end position="96"/>
    </location>
</feature>
<dbReference type="InterPro" id="IPR009339">
    <property type="entry name" value="DUF998"/>
</dbReference>
<dbReference type="RefSeq" id="WP_130493244.1">
    <property type="nucleotide sequence ID" value="NZ_SGXD01000003.1"/>
</dbReference>
<dbReference type="AlphaFoldDB" id="A0A4Q7NP68"/>